<keyword evidence="7" id="KW-0444">Lipid biosynthesis</keyword>
<comment type="cofactor">
    <cofactor evidence="1">
        <name>Mg(2+)</name>
        <dbReference type="ChEBI" id="CHEBI:18420"/>
    </cofactor>
</comment>
<keyword evidence="6" id="KW-0067">ATP-binding</keyword>
<dbReference type="GO" id="GO:0005524">
    <property type="term" value="F:ATP binding"/>
    <property type="evidence" value="ECO:0007669"/>
    <property type="project" value="UniProtKB-KW"/>
</dbReference>
<name>A0A9D1GZY3_9ACTN</name>
<dbReference type="InterPro" id="IPR016064">
    <property type="entry name" value="NAD/diacylglycerol_kinase_sf"/>
</dbReference>
<evidence type="ECO:0000259" key="10">
    <source>
        <dbReference type="PROSITE" id="PS50146"/>
    </source>
</evidence>
<dbReference type="InterPro" id="IPR045540">
    <property type="entry name" value="YegS/DAGK_C"/>
</dbReference>
<evidence type="ECO:0000256" key="6">
    <source>
        <dbReference type="ARBA" id="ARBA00022840"/>
    </source>
</evidence>
<dbReference type="Gene3D" id="3.40.50.10330">
    <property type="entry name" value="Probable inorganic polyphosphate/atp-NAD kinase, domain 1"/>
    <property type="match status" value="1"/>
</dbReference>
<dbReference type="AlphaFoldDB" id="A0A9D1GZY3"/>
<keyword evidence="3" id="KW-0808">Transferase</keyword>
<evidence type="ECO:0000313" key="12">
    <source>
        <dbReference type="Proteomes" id="UP000886842"/>
    </source>
</evidence>
<feature type="region of interest" description="Disordered" evidence="9">
    <location>
        <begin position="1"/>
        <end position="40"/>
    </location>
</feature>
<dbReference type="EMBL" id="DVLP01000393">
    <property type="protein sequence ID" value="HIT76584.1"/>
    <property type="molecule type" value="Genomic_DNA"/>
</dbReference>
<dbReference type="SUPFAM" id="SSF111331">
    <property type="entry name" value="NAD kinase/diacylglycerol kinase-like"/>
    <property type="match status" value="1"/>
</dbReference>
<reference evidence="11" key="1">
    <citation type="submission" date="2020-10" db="EMBL/GenBank/DDBJ databases">
        <authorList>
            <person name="Gilroy R."/>
        </authorList>
    </citation>
    <scope>NUCLEOTIDE SEQUENCE</scope>
    <source>
        <strain evidence="11">ChiGjej1B1-24693</strain>
    </source>
</reference>
<keyword evidence="4" id="KW-0547">Nucleotide-binding</keyword>
<evidence type="ECO:0000256" key="1">
    <source>
        <dbReference type="ARBA" id="ARBA00001946"/>
    </source>
</evidence>
<keyword evidence="7" id="KW-0594">Phospholipid biosynthesis</keyword>
<dbReference type="PANTHER" id="PTHR12358:SF54">
    <property type="entry name" value="SPHINGOSINE KINASE RELATED PROTEIN"/>
    <property type="match status" value="1"/>
</dbReference>
<dbReference type="InterPro" id="IPR050187">
    <property type="entry name" value="Lipid_Phosphate_FormReg"/>
</dbReference>
<dbReference type="Pfam" id="PF00781">
    <property type="entry name" value="DAGK_cat"/>
    <property type="match status" value="1"/>
</dbReference>
<evidence type="ECO:0000256" key="7">
    <source>
        <dbReference type="ARBA" id="ARBA00023209"/>
    </source>
</evidence>
<feature type="compositionally biased region" description="Basic and acidic residues" evidence="9">
    <location>
        <begin position="1"/>
        <end position="35"/>
    </location>
</feature>
<keyword evidence="7" id="KW-0443">Lipid metabolism</keyword>
<reference evidence="11" key="2">
    <citation type="journal article" date="2021" name="PeerJ">
        <title>Extensive microbial diversity within the chicken gut microbiome revealed by metagenomics and culture.</title>
        <authorList>
            <person name="Gilroy R."/>
            <person name="Ravi A."/>
            <person name="Getino M."/>
            <person name="Pursley I."/>
            <person name="Horton D.L."/>
            <person name="Alikhan N.F."/>
            <person name="Baker D."/>
            <person name="Gharbi K."/>
            <person name="Hall N."/>
            <person name="Watson M."/>
            <person name="Adriaenssens E.M."/>
            <person name="Foster-Nyarko E."/>
            <person name="Jarju S."/>
            <person name="Secka A."/>
            <person name="Antonio M."/>
            <person name="Oren A."/>
            <person name="Chaudhuri R.R."/>
            <person name="La Ragione R."/>
            <person name="Hildebrand F."/>
            <person name="Pallen M.J."/>
        </authorList>
    </citation>
    <scope>NUCLEOTIDE SEQUENCE</scope>
    <source>
        <strain evidence="11">ChiGjej1B1-24693</strain>
    </source>
</reference>
<feature type="domain" description="DAGKc" evidence="10">
    <location>
        <begin position="38"/>
        <end position="166"/>
    </location>
</feature>
<proteinExistence type="inferred from homology"/>
<dbReference type="Pfam" id="PF19279">
    <property type="entry name" value="YegS_C"/>
    <property type="match status" value="1"/>
</dbReference>
<evidence type="ECO:0000256" key="8">
    <source>
        <dbReference type="ARBA" id="ARBA00023264"/>
    </source>
</evidence>
<evidence type="ECO:0000313" key="11">
    <source>
        <dbReference type="EMBL" id="HIT76584.1"/>
    </source>
</evidence>
<protein>
    <submittedName>
        <fullName evidence="11">NAD(+)/NADH kinase</fullName>
    </submittedName>
</protein>
<dbReference type="GO" id="GO:0016301">
    <property type="term" value="F:kinase activity"/>
    <property type="evidence" value="ECO:0007669"/>
    <property type="project" value="UniProtKB-KW"/>
</dbReference>
<evidence type="ECO:0000256" key="2">
    <source>
        <dbReference type="ARBA" id="ARBA00005983"/>
    </source>
</evidence>
<dbReference type="Gene3D" id="2.60.200.40">
    <property type="match status" value="1"/>
</dbReference>
<evidence type="ECO:0000256" key="3">
    <source>
        <dbReference type="ARBA" id="ARBA00022679"/>
    </source>
</evidence>
<evidence type="ECO:0000256" key="4">
    <source>
        <dbReference type="ARBA" id="ARBA00022741"/>
    </source>
</evidence>
<dbReference type="GO" id="GO:0008654">
    <property type="term" value="P:phospholipid biosynthetic process"/>
    <property type="evidence" value="ECO:0007669"/>
    <property type="project" value="UniProtKB-KW"/>
</dbReference>
<comment type="similarity">
    <text evidence="2">Belongs to the diacylglycerol/lipid kinase family.</text>
</comment>
<accession>A0A9D1GZY3</accession>
<evidence type="ECO:0000256" key="5">
    <source>
        <dbReference type="ARBA" id="ARBA00022777"/>
    </source>
</evidence>
<keyword evidence="8" id="KW-1208">Phospholipid metabolism</keyword>
<organism evidence="11 12">
    <name type="scientific">Candidatus Avipropionibacterium avicola</name>
    <dbReference type="NCBI Taxonomy" id="2840701"/>
    <lineage>
        <taxon>Bacteria</taxon>
        <taxon>Bacillati</taxon>
        <taxon>Actinomycetota</taxon>
        <taxon>Actinomycetes</taxon>
        <taxon>Propionibacteriales</taxon>
        <taxon>Propionibacteriaceae</taxon>
        <taxon>Propionibacteriaceae incertae sedis</taxon>
        <taxon>Candidatus Avipropionibacterium</taxon>
    </lineage>
</organism>
<dbReference type="PROSITE" id="PS50146">
    <property type="entry name" value="DAGK"/>
    <property type="match status" value="1"/>
</dbReference>
<evidence type="ECO:0000256" key="9">
    <source>
        <dbReference type="SAM" id="MobiDB-lite"/>
    </source>
</evidence>
<dbReference type="Proteomes" id="UP000886842">
    <property type="component" value="Unassembled WGS sequence"/>
</dbReference>
<gene>
    <name evidence="11" type="ORF">IAA98_13450</name>
</gene>
<keyword evidence="5 11" id="KW-0418">Kinase</keyword>
<sequence length="360" mass="38732">MNTDRQWDEATPDHTPAETARETSARTDELTEHVGPKPKPRQAAVIYNPVKVDLDQLKAAVAAAEQAGDYEPSLWLETSEDDPGVTMAQEAVTRGVSVVLAAGGDGTVRAVAEGVRGADVALALLPQGTGNLLARNLELTLDNLQESVSTAFAGVDRPIDLGVARYVLADGGSVEKVFVVMAGLGLDAQMIVNTDEDLKKKAGWLAYVQALGKSIKGGRRIRLRYTLDDHQPRVSRVHTLLVGNCGSLPGNVLLLPDAAVDDGSFDIVALRPDGLMGWLGIWSKILVENGILRRTEVGRKLTGGESGTDQIRALRYLRGHQLRVQVHEPEEFELDGDTVGEIREFTVSVDPGALRVRVPS</sequence>
<dbReference type="InterPro" id="IPR001206">
    <property type="entry name" value="Diacylglycerol_kinase_cat_dom"/>
</dbReference>
<dbReference type="PANTHER" id="PTHR12358">
    <property type="entry name" value="SPHINGOSINE KINASE"/>
    <property type="match status" value="1"/>
</dbReference>
<dbReference type="InterPro" id="IPR017438">
    <property type="entry name" value="ATP-NAD_kinase_N"/>
</dbReference>
<comment type="caution">
    <text evidence="11">The sequence shown here is derived from an EMBL/GenBank/DDBJ whole genome shotgun (WGS) entry which is preliminary data.</text>
</comment>